<dbReference type="CDD" id="cd01167">
    <property type="entry name" value="bac_FRK"/>
    <property type="match status" value="1"/>
</dbReference>
<keyword evidence="3 5" id="KW-0418">Kinase</keyword>
<comment type="caution">
    <text evidence="5">The sequence shown here is derived from an EMBL/GenBank/DDBJ whole genome shotgun (WGS) entry which is preliminary data.</text>
</comment>
<dbReference type="Gene3D" id="3.40.1190.20">
    <property type="match status" value="1"/>
</dbReference>
<dbReference type="PANTHER" id="PTHR43085:SF54">
    <property type="entry name" value="PUTATIVE-RELATED"/>
    <property type="match status" value="1"/>
</dbReference>
<reference evidence="5 6" key="1">
    <citation type="submission" date="2018-08" db="EMBL/GenBank/DDBJ databases">
        <title>A genome reference for cultivated species of the human gut microbiota.</title>
        <authorList>
            <person name="Zou Y."/>
            <person name="Xue W."/>
            <person name="Luo G."/>
        </authorList>
    </citation>
    <scope>NUCLEOTIDE SEQUENCE [LARGE SCALE GENOMIC DNA]</scope>
    <source>
        <strain evidence="5 6">AF10-31</strain>
    </source>
</reference>
<evidence type="ECO:0000256" key="1">
    <source>
        <dbReference type="ARBA" id="ARBA00010688"/>
    </source>
</evidence>
<evidence type="ECO:0000313" key="5">
    <source>
        <dbReference type="EMBL" id="RGW71856.1"/>
    </source>
</evidence>
<sequence>MKKLLAIGEALIDMIPSNTGRIMDVNNFTPKVGGAPLNVCGAYTKLGGSSNIITMLGKDPFGDKIVNELIGFGINTDYVKRTNAANTSLAFVALDENANREFSFYRNMGADMLMSEDDVDKNWFMDAYALHFCSVSLGDFPMRRAHNKAIKYAKENGLIVSFDPNVRLPLFDDHEYLKNVIHEYIQYADILKISDEEVEFIFGNKDIEENLDYLFDQGVKLLVYTSGKDGAVAYTKNVVAHSKGIKVNAVDTTGAGDGFIGCLLYQMAKENVDLEQINILTEEQLKTYLDLSNKFCSISVTKEGAIASYPTMEELR</sequence>
<dbReference type="PANTHER" id="PTHR43085">
    <property type="entry name" value="HEXOKINASE FAMILY MEMBER"/>
    <property type="match status" value="1"/>
</dbReference>
<dbReference type="InterPro" id="IPR050306">
    <property type="entry name" value="PfkB_Carbo_kinase"/>
</dbReference>
<organism evidence="5 6">
    <name type="scientific">Holdemanella biformis</name>
    <dbReference type="NCBI Taxonomy" id="1735"/>
    <lineage>
        <taxon>Bacteria</taxon>
        <taxon>Bacillati</taxon>
        <taxon>Bacillota</taxon>
        <taxon>Erysipelotrichia</taxon>
        <taxon>Erysipelotrichales</taxon>
        <taxon>Erysipelotrichaceae</taxon>
        <taxon>Holdemanella</taxon>
    </lineage>
</organism>
<comment type="similarity">
    <text evidence="1">Belongs to the carbohydrate kinase PfkB family.</text>
</comment>
<evidence type="ECO:0000256" key="2">
    <source>
        <dbReference type="ARBA" id="ARBA00022679"/>
    </source>
</evidence>
<feature type="domain" description="Carbohydrate kinase PfkB" evidence="4">
    <location>
        <begin position="1"/>
        <end position="311"/>
    </location>
</feature>
<dbReference type="Proteomes" id="UP000284651">
    <property type="component" value="Unassembled WGS sequence"/>
</dbReference>
<proteinExistence type="inferred from homology"/>
<keyword evidence="2" id="KW-0808">Transferase</keyword>
<dbReference type="Pfam" id="PF00294">
    <property type="entry name" value="PfkB"/>
    <property type="match status" value="1"/>
</dbReference>
<evidence type="ECO:0000313" key="6">
    <source>
        <dbReference type="Proteomes" id="UP000284651"/>
    </source>
</evidence>
<protein>
    <submittedName>
        <fullName evidence="5">Carbohydrate kinase</fullName>
    </submittedName>
</protein>
<evidence type="ECO:0000256" key="3">
    <source>
        <dbReference type="ARBA" id="ARBA00022777"/>
    </source>
</evidence>
<dbReference type="GO" id="GO:0016301">
    <property type="term" value="F:kinase activity"/>
    <property type="evidence" value="ECO:0007669"/>
    <property type="project" value="UniProtKB-KW"/>
</dbReference>
<accession>A0A413CQ81</accession>
<dbReference type="InterPro" id="IPR029056">
    <property type="entry name" value="Ribokinase-like"/>
</dbReference>
<dbReference type="EMBL" id="QSAT01000062">
    <property type="protein sequence ID" value="RGW71856.1"/>
    <property type="molecule type" value="Genomic_DNA"/>
</dbReference>
<evidence type="ECO:0000259" key="4">
    <source>
        <dbReference type="Pfam" id="PF00294"/>
    </source>
</evidence>
<gene>
    <name evidence="5" type="ORF">DWV56_11990</name>
</gene>
<dbReference type="AlphaFoldDB" id="A0A413CQ81"/>
<dbReference type="SUPFAM" id="SSF53613">
    <property type="entry name" value="Ribokinase-like"/>
    <property type="match status" value="1"/>
</dbReference>
<name>A0A413CQ81_9FIRM</name>
<dbReference type="InterPro" id="IPR011611">
    <property type="entry name" value="PfkB_dom"/>
</dbReference>
<dbReference type="RefSeq" id="WP_118357896.1">
    <property type="nucleotide sequence ID" value="NZ_DAWBYE010000048.1"/>
</dbReference>